<organism evidence="2">
    <name type="scientific">Ignisphaera aggregans</name>
    <dbReference type="NCBI Taxonomy" id="334771"/>
    <lineage>
        <taxon>Archaea</taxon>
        <taxon>Thermoproteota</taxon>
        <taxon>Thermoprotei</taxon>
        <taxon>Desulfurococcales</taxon>
        <taxon>Desulfurococcaceae</taxon>
        <taxon>Ignisphaera</taxon>
    </lineage>
</organism>
<dbReference type="AlphaFoldDB" id="A0A7C2ZQ74"/>
<evidence type="ECO:0000256" key="1">
    <source>
        <dbReference type="SAM" id="Phobius"/>
    </source>
</evidence>
<keyword evidence="1" id="KW-0812">Transmembrane</keyword>
<reference evidence="2" key="1">
    <citation type="journal article" date="2020" name="mSystems">
        <title>Genome- and Community-Level Interaction Insights into Carbon Utilization and Element Cycling Functions of Hydrothermarchaeota in Hydrothermal Sediment.</title>
        <authorList>
            <person name="Zhou Z."/>
            <person name="Liu Y."/>
            <person name="Xu W."/>
            <person name="Pan J."/>
            <person name="Luo Z.H."/>
            <person name="Li M."/>
        </authorList>
    </citation>
    <scope>NUCLEOTIDE SEQUENCE [LARGE SCALE GENOMIC DNA]</scope>
    <source>
        <strain evidence="2">SpSt-16</strain>
    </source>
</reference>
<sequence>MHRLKSKCFCFTQEREYTGLWTRLQRSIKRKGRSTENVAELLHCCIIALYTVLWRITYLG</sequence>
<accession>A0A7C2ZQ74</accession>
<feature type="transmembrane region" description="Helical" evidence="1">
    <location>
        <begin position="38"/>
        <end position="57"/>
    </location>
</feature>
<protein>
    <submittedName>
        <fullName evidence="2">Uncharacterized protein</fullName>
    </submittedName>
</protein>
<keyword evidence="1" id="KW-1133">Transmembrane helix</keyword>
<proteinExistence type="predicted"/>
<comment type="caution">
    <text evidence="2">The sequence shown here is derived from an EMBL/GenBank/DDBJ whole genome shotgun (WGS) entry which is preliminary data.</text>
</comment>
<name>A0A7C2ZQ74_9CREN</name>
<gene>
    <name evidence="2" type="ORF">ENO77_03010</name>
</gene>
<evidence type="ECO:0000313" key="2">
    <source>
        <dbReference type="EMBL" id="HEW53124.1"/>
    </source>
</evidence>
<dbReference type="EMBL" id="DSGT01000009">
    <property type="protein sequence ID" value="HEW53124.1"/>
    <property type="molecule type" value="Genomic_DNA"/>
</dbReference>
<keyword evidence="1" id="KW-0472">Membrane</keyword>